<keyword evidence="3" id="KW-1185">Reference proteome</keyword>
<organism evidence="2 3">
    <name type="scientific">Belliella marina</name>
    <dbReference type="NCBI Taxonomy" id="1644146"/>
    <lineage>
        <taxon>Bacteria</taxon>
        <taxon>Pseudomonadati</taxon>
        <taxon>Bacteroidota</taxon>
        <taxon>Cytophagia</taxon>
        <taxon>Cytophagales</taxon>
        <taxon>Cyclobacteriaceae</taxon>
        <taxon>Belliella</taxon>
    </lineage>
</organism>
<evidence type="ECO:0000313" key="2">
    <source>
        <dbReference type="EMBL" id="MFD2036111.1"/>
    </source>
</evidence>
<dbReference type="SUPFAM" id="SSF69279">
    <property type="entry name" value="Phage tail proteins"/>
    <property type="match status" value="1"/>
</dbReference>
<accession>A0ABW4VPS4</accession>
<reference evidence="3" key="1">
    <citation type="journal article" date="2019" name="Int. J. Syst. Evol. Microbiol.">
        <title>The Global Catalogue of Microorganisms (GCM) 10K type strain sequencing project: providing services to taxonomists for standard genome sequencing and annotation.</title>
        <authorList>
            <consortium name="The Broad Institute Genomics Platform"/>
            <consortium name="The Broad Institute Genome Sequencing Center for Infectious Disease"/>
            <person name="Wu L."/>
            <person name="Ma J."/>
        </authorList>
    </citation>
    <scope>NUCLEOTIDE SEQUENCE [LARGE SCALE GENOMIC DNA]</scope>
    <source>
        <strain evidence="3">CGMCC 1.15180</strain>
    </source>
</reference>
<dbReference type="SUPFAM" id="SSF69255">
    <property type="entry name" value="gp5 N-terminal domain-like"/>
    <property type="match status" value="1"/>
</dbReference>
<evidence type="ECO:0000313" key="3">
    <source>
        <dbReference type="Proteomes" id="UP001597361"/>
    </source>
</evidence>
<gene>
    <name evidence="2" type="primary">vgrG</name>
    <name evidence="2" type="ORF">ACFSKL_15015</name>
</gene>
<sequence>MSNSETINTSRSADLVTQTIYIDGRELSNVFHLLNVVVHKEVNRIPMAKLVFSDGDPSTRDFSLSNMDELMPGQSIEIAAGYHSDETVIFKGIIIKHQIKVKGTSSYLIVECKDQAVKLTVGKKSKTYHDIKDSEVFEQLLSESQIDHQVEATAYTHNKLVQYNSTNWDFMVSRAQACGKLCFVSDGEIKIEAPKLDSDIIQKVTFGATILDFDAEMDARDQFKKVVAQTWDGPRQEIIESEKELANLSLHGNFSNTDLADAIGLDSFELKNGGNISDELLQDWTEATMLYQSLAKVRGRVKFQGIPEVLPNTCIELEGVGDRFSGRAWVSGVFHQINEGNWTVDVQFGMNPEWFSEIYNINASPASALIPAIKGLQIGIVSQLEDDNGEDRILVKIPIINSSDEGIWCRVSSLDAGESRGVFFRPEIGDEVVVGFLNEDPNQPIVLGGLHSSAKPAPITAKDDNHEKGIITRSELKITFNDDTKTICIESPGGKKISLDEDGSQISIEDENSNQIILDADGIQIISGKDLNIKASGDIAIEGMNVTGKASAQIKVEGSAGAEISSSASTVVKGSIVQIN</sequence>
<dbReference type="Proteomes" id="UP001597361">
    <property type="component" value="Unassembled WGS sequence"/>
</dbReference>
<name>A0ABW4VPS4_9BACT</name>
<dbReference type="Pfam" id="PF04717">
    <property type="entry name" value="Phage_base_V"/>
    <property type="match status" value="1"/>
</dbReference>
<evidence type="ECO:0000259" key="1">
    <source>
        <dbReference type="Pfam" id="PF04717"/>
    </source>
</evidence>
<dbReference type="EMBL" id="JBHUHR010000039">
    <property type="protein sequence ID" value="MFD2036111.1"/>
    <property type="molecule type" value="Genomic_DNA"/>
</dbReference>
<dbReference type="InterPro" id="IPR006533">
    <property type="entry name" value="T6SS_Vgr_RhsGE"/>
</dbReference>
<dbReference type="NCBIfam" id="TIGR01646">
    <property type="entry name" value="vgr_GE"/>
    <property type="match status" value="1"/>
</dbReference>
<dbReference type="InterPro" id="IPR006531">
    <property type="entry name" value="Gp5/Vgr_OB"/>
</dbReference>
<protein>
    <submittedName>
        <fullName evidence="2">Type VI secretion system tip protein VgrG</fullName>
    </submittedName>
</protein>
<comment type="caution">
    <text evidence="2">The sequence shown here is derived from an EMBL/GenBank/DDBJ whole genome shotgun (WGS) entry which is preliminary data.</text>
</comment>
<feature type="domain" description="Gp5/Type VI secretion system Vgr protein OB-fold" evidence="1">
    <location>
        <begin position="377"/>
        <end position="451"/>
    </location>
</feature>
<dbReference type="InterPro" id="IPR037026">
    <property type="entry name" value="Vgr_OB-fold_dom_sf"/>
</dbReference>
<dbReference type="RefSeq" id="WP_376887134.1">
    <property type="nucleotide sequence ID" value="NZ_JBHUHR010000039.1"/>
</dbReference>
<dbReference type="Gene3D" id="2.40.50.230">
    <property type="entry name" value="Gp5 N-terminal domain"/>
    <property type="match status" value="1"/>
</dbReference>
<proteinExistence type="predicted"/>